<evidence type="ECO:0000313" key="3">
    <source>
        <dbReference type="Proteomes" id="UP000727407"/>
    </source>
</evidence>
<gene>
    <name evidence="2" type="ORF">DAT39_017556</name>
</gene>
<dbReference type="PANTHER" id="PTHR31909:SF2">
    <property type="entry name" value="RIKEN CDNA 2410004P03 GENE"/>
    <property type="match status" value="1"/>
</dbReference>
<accession>A0A8J4WUJ0</accession>
<keyword evidence="3" id="KW-1185">Reference proteome</keyword>
<dbReference type="AlphaFoldDB" id="A0A8J4WUJ0"/>
<dbReference type="Pfam" id="PF14945">
    <property type="entry name" value="LLC1"/>
    <property type="match status" value="1"/>
</dbReference>
<organism evidence="2 3">
    <name type="scientific">Clarias magur</name>
    <name type="common">Asian catfish</name>
    <name type="synonym">Macropteronotus magur</name>
    <dbReference type="NCBI Taxonomy" id="1594786"/>
    <lineage>
        <taxon>Eukaryota</taxon>
        <taxon>Metazoa</taxon>
        <taxon>Chordata</taxon>
        <taxon>Craniata</taxon>
        <taxon>Vertebrata</taxon>
        <taxon>Euteleostomi</taxon>
        <taxon>Actinopterygii</taxon>
        <taxon>Neopterygii</taxon>
        <taxon>Teleostei</taxon>
        <taxon>Ostariophysi</taxon>
        <taxon>Siluriformes</taxon>
        <taxon>Clariidae</taxon>
        <taxon>Clarias</taxon>
    </lineage>
</organism>
<dbReference type="InterPro" id="IPR020339">
    <property type="entry name" value="C20orf85-like"/>
</dbReference>
<protein>
    <submittedName>
        <fullName evidence="2">C2orf50-like protein</fullName>
    </submittedName>
</protein>
<evidence type="ECO:0000256" key="1">
    <source>
        <dbReference type="SAM" id="MobiDB-lite"/>
    </source>
</evidence>
<dbReference type="Proteomes" id="UP000727407">
    <property type="component" value="Unassembled WGS sequence"/>
</dbReference>
<feature type="non-terminal residue" evidence="2">
    <location>
        <position position="137"/>
    </location>
</feature>
<reference evidence="2" key="1">
    <citation type="submission" date="2020-07" db="EMBL/GenBank/DDBJ databases">
        <title>Clarias magur genome sequencing, assembly and annotation.</title>
        <authorList>
            <person name="Kushwaha B."/>
            <person name="Kumar R."/>
            <person name="Das P."/>
            <person name="Joshi C.G."/>
            <person name="Kumar D."/>
            <person name="Nagpure N.S."/>
            <person name="Pandey M."/>
            <person name="Agarwal S."/>
            <person name="Srivastava S."/>
            <person name="Singh M."/>
            <person name="Sahoo L."/>
            <person name="Jayasankar P."/>
            <person name="Meher P.K."/>
            <person name="Koringa P.G."/>
            <person name="Iquebal M.A."/>
            <person name="Das S.P."/>
            <person name="Bit A."/>
            <person name="Patnaik S."/>
            <person name="Patel N."/>
            <person name="Shah T.M."/>
            <person name="Hinsu A."/>
            <person name="Jena J.K."/>
        </authorList>
    </citation>
    <scope>NUCLEOTIDE SEQUENCE</scope>
    <source>
        <strain evidence="2">CIFAMagur01</strain>
        <tissue evidence="2">Testis</tissue>
    </source>
</reference>
<proteinExistence type="predicted"/>
<evidence type="ECO:0000313" key="2">
    <source>
        <dbReference type="EMBL" id="KAF5892739.1"/>
    </source>
</evidence>
<dbReference type="OrthoDB" id="9972212at2759"/>
<sequence length="137" mass="15917">MDRRIRRATSAGYRLPERPSVPLASQSSVSVKRPPPRSSSEPQPDPGRNPDTRNPVQQDRVWRELVRAEREGLKEWEKNWNFLKDFDQLGHPRTEAPLPSYVSLYSDTLPNTSNQTFGSRICTELDYIYEYKVHVFA</sequence>
<feature type="compositionally biased region" description="Low complexity" evidence="1">
    <location>
        <begin position="25"/>
        <end position="42"/>
    </location>
</feature>
<dbReference type="PANTHER" id="PTHR31909">
    <property type="entry name" value="CHROMOSOME 20 ORF85 FAMILY MEMBER"/>
    <property type="match status" value="1"/>
</dbReference>
<feature type="region of interest" description="Disordered" evidence="1">
    <location>
        <begin position="1"/>
        <end position="60"/>
    </location>
</feature>
<dbReference type="EMBL" id="QNUK01000480">
    <property type="protein sequence ID" value="KAF5892739.1"/>
    <property type="molecule type" value="Genomic_DNA"/>
</dbReference>
<comment type="caution">
    <text evidence="2">The sequence shown here is derived from an EMBL/GenBank/DDBJ whole genome shotgun (WGS) entry which is preliminary data.</text>
</comment>
<name>A0A8J4WUJ0_CLAMG</name>